<comment type="caution">
    <text evidence="3">The sequence shown here is derived from an EMBL/GenBank/DDBJ whole genome shotgun (WGS) entry which is preliminary data.</text>
</comment>
<evidence type="ECO:0000256" key="2">
    <source>
        <dbReference type="SAM" id="SignalP"/>
    </source>
</evidence>
<sequence>MNYKNIIFYLLILVNAIFCSEDINEEGIQRIVKRGMIKRIREINERFIYLINYNIYLILKIINNEKVSSVQIEKEVLNNSAQKGESSGTSEQVSSLQTKINQSLQTDPTTTKNEKSWYFKFFIYTLILTLALALLYLLILLYYLITEGIQIFRHL</sequence>
<protein>
    <submittedName>
        <fullName evidence="3">Uncharacterized protein</fullName>
    </submittedName>
</protein>
<evidence type="ECO:0000313" key="3">
    <source>
        <dbReference type="EMBL" id="KKO75613.1"/>
    </source>
</evidence>
<dbReference type="VEuPathDB" id="MicrosporidiaDB:AAJ76_1600033726"/>
<keyword evidence="1" id="KW-0812">Transmembrane</keyword>
<feature type="signal peptide" evidence="2">
    <location>
        <begin position="1"/>
        <end position="19"/>
    </location>
</feature>
<keyword evidence="1" id="KW-1133">Transmembrane helix</keyword>
<dbReference type="GeneID" id="36319066"/>
<gene>
    <name evidence="3" type="ORF">AAJ76_1600033726</name>
</gene>
<dbReference type="AlphaFoldDB" id="A0A0F9WRU4"/>
<evidence type="ECO:0000313" key="4">
    <source>
        <dbReference type="Proteomes" id="UP000034350"/>
    </source>
</evidence>
<accession>A0A0F9WRU4</accession>
<name>A0A0F9WRU4_9MICR</name>
<reference evidence="3 4" key="1">
    <citation type="journal article" date="2015" name="Environ. Microbiol.">
        <title>Genome analyses suggest the presence of polyploidy and recent human-driven expansions in eight global populations of the honeybee pathogen Nosema ceranae.</title>
        <authorList>
            <person name="Pelin A."/>
            <person name="Selman M."/>
            <person name="Aris-Brosou S."/>
            <person name="Farinelli L."/>
            <person name="Corradi N."/>
        </authorList>
    </citation>
    <scope>NUCLEOTIDE SEQUENCE [LARGE SCALE GENOMIC DNA]</scope>
    <source>
        <strain evidence="3 4">PA08 1199</strain>
    </source>
</reference>
<keyword evidence="4" id="KW-1185">Reference proteome</keyword>
<proteinExistence type="predicted"/>
<feature type="chain" id="PRO_5002529750" evidence="2">
    <location>
        <begin position="20"/>
        <end position="155"/>
    </location>
</feature>
<organism evidence="3 4">
    <name type="scientific">Vairimorpha ceranae</name>
    <dbReference type="NCBI Taxonomy" id="40302"/>
    <lineage>
        <taxon>Eukaryota</taxon>
        <taxon>Fungi</taxon>
        <taxon>Fungi incertae sedis</taxon>
        <taxon>Microsporidia</taxon>
        <taxon>Nosematidae</taxon>
        <taxon>Vairimorpha</taxon>
    </lineage>
</organism>
<dbReference type="Proteomes" id="UP000034350">
    <property type="component" value="Unassembled WGS sequence"/>
</dbReference>
<evidence type="ECO:0000256" key="1">
    <source>
        <dbReference type="SAM" id="Phobius"/>
    </source>
</evidence>
<dbReference type="EMBL" id="JPQZ01000016">
    <property type="protein sequence ID" value="KKO75613.1"/>
    <property type="molecule type" value="Genomic_DNA"/>
</dbReference>
<dbReference type="RefSeq" id="XP_024331355.1">
    <property type="nucleotide sequence ID" value="XM_024474157.1"/>
</dbReference>
<keyword evidence="2" id="KW-0732">Signal</keyword>
<dbReference type="VEuPathDB" id="MicrosporidiaDB:NCER_100056"/>
<keyword evidence="1" id="KW-0472">Membrane</keyword>
<dbReference type="VEuPathDB" id="MicrosporidiaDB:G9O61_00g004400"/>
<feature type="transmembrane region" description="Helical" evidence="1">
    <location>
        <begin position="121"/>
        <end position="145"/>
    </location>
</feature>